<name>A0AAV5LP64_9ROSI</name>
<accession>A0AAV5LP64</accession>
<evidence type="ECO:0000313" key="3">
    <source>
        <dbReference type="Proteomes" id="UP001054252"/>
    </source>
</evidence>
<evidence type="ECO:0000313" key="2">
    <source>
        <dbReference type="EMBL" id="GKV38307.1"/>
    </source>
</evidence>
<comment type="caution">
    <text evidence="2">The sequence shown here is derived from an EMBL/GenBank/DDBJ whole genome shotgun (WGS) entry which is preliminary data.</text>
</comment>
<gene>
    <name evidence="2" type="ORF">SLEP1_g46231</name>
</gene>
<organism evidence="2 3">
    <name type="scientific">Rubroshorea leprosula</name>
    <dbReference type="NCBI Taxonomy" id="152421"/>
    <lineage>
        <taxon>Eukaryota</taxon>
        <taxon>Viridiplantae</taxon>
        <taxon>Streptophyta</taxon>
        <taxon>Embryophyta</taxon>
        <taxon>Tracheophyta</taxon>
        <taxon>Spermatophyta</taxon>
        <taxon>Magnoliopsida</taxon>
        <taxon>eudicotyledons</taxon>
        <taxon>Gunneridae</taxon>
        <taxon>Pentapetalae</taxon>
        <taxon>rosids</taxon>
        <taxon>malvids</taxon>
        <taxon>Malvales</taxon>
        <taxon>Dipterocarpaceae</taxon>
        <taxon>Rubroshorea</taxon>
    </lineage>
</organism>
<dbReference type="Proteomes" id="UP001054252">
    <property type="component" value="Unassembled WGS sequence"/>
</dbReference>
<evidence type="ECO:0000256" key="1">
    <source>
        <dbReference type="SAM" id="MobiDB-lite"/>
    </source>
</evidence>
<dbReference type="EMBL" id="BPVZ01000127">
    <property type="protein sequence ID" value="GKV38307.1"/>
    <property type="molecule type" value="Genomic_DNA"/>
</dbReference>
<feature type="compositionally biased region" description="Basic and acidic residues" evidence="1">
    <location>
        <begin position="24"/>
        <end position="43"/>
    </location>
</feature>
<dbReference type="AlphaFoldDB" id="A0AAV5LP64"/>
<reference evidence="2 3" key="1">
    <citation type="journal article" date="2021" name="Commun. Biol.">
        <title>The genome of Shorea leprosula (Dipterocarpaceae) highlights the ecological relevance of drought in aseasonal tropical rainforests.</title>
        <authorList>
            <person name="Ng K.K.S."/>
            <person name="Kobayashi M.J."/>
            <person name="Fawcett J.A."/>
            <person name="Hatakeyama M."/>
            <person name="Paape T."/>
            <person name="Ng C.H."/>
            <person name="Ang C.C."/>
            <person name="Tnah L.H."/>
            <person name="Lee C.T."/>
            <person name="Nishiyama T."/>
            <person name="Sese J."/>
            <person name="O'Brien M.J."/>
            <person name="Copetti D."/>
            <person name="Mohd Noor M.I."/>
            <person name="Ong R.C."/>
            <person name="Putra M."/>
            <person name="Sireger I.Z."/>
            <person name="Indrioko S."/>
            <person name="Kosugi Y."/>
            <person name="Izuno A."/>
            <person name="Isagi Y."/>
            <person name="Lee S.L."/>
            <person name="Shimizu K.K."/>
        </authorList>
    </citation>
    <scope>NUCLEOTIDE SEQUENCE [LARGE SCALE GENOMIC DNA]</scope>
    <source>
        <strain evidence="2">214</strain>
    </source>
</reference>
<sequence>MRFLFQCPCCSCFYFMKPNKGQPKVKDAKEVKGAKEEKAEKAE</sequence>
<proteinExistence type="predicted"/>
<feature type="region of interest" description="Disordered" evidence="1">
    <location>
        <begin position="19"/>
        <end position="43"/>
    </location>
</feature>
<keyword evidence="3" id="KW-1185">Reference proteome</keyword>
<protein>
    <submittedName>
        <fullName evidence="2">Uncharacterized protein</fullName>
    </submittedName>
</protein>